<dbReference type="RefSeq" id="XP_015659730.1">
    <property type="nucleotide sequence ID" value="XM_015801110.1"/>
</dbReference>
<dbReference type="EMBL" id="LGTL01000006">
    <property type="protein sequence ID" value="KPA81291.1"/>
    <property type="molecule type" value="Genomic_DNA"/>
</dbReference>
<gene>
    <name evidence="1" type="ORF">ABB37_03697</name>
</gene>
<dbReference type="VEuPathDB" id="TriTrypDB:LpyrH10_06_0670"/>
<accession>A0A0N0DW51</accession>
<protein>
    <submittedName>
        <fullName evidence="1">Uncharacterized protein</fullName>
    </submittedName>
</protein>
<proteinExistence type="predicted"/>
<name>A0A0N0DW51_LEPPY</name>
<dbReference type="GeneID" id="26903988"/>
<dbReference type="AlphaFoldDB" id="A0A0N0DW51"/>
<comment type="caution">
    <text evidence="1">The sequence shown here is derived from an EMBL/GenBank/DDBJ whole genome shotgun (WGS) entry which is preliminary data.</text>
</comment>
<dbReference type="OMA" id="IQRMCLE"/>
<keyword evidence="2" id="KW-1185">Reference proteome</keyword>
<dbReference type="OrthoDB" id="242780at2759"/>
<reference evidence="1 2" key="1">
    <citation type="submission" date="2015-07" db="EMBL/GenBank/DDBJ databases">
        <title>High-quality genome of monoxenous trypanosomatid Leptomonas pyrrhocoris.</title>
        <authorList>
            <person name="Flegontov P."/>
            <person name="Butenko A."/>
            <person name="Firsov S."/>
            <person name="Vlcek C."/>
            <person name="Logacheva M.D."/>
            <person name="Field M."/>
            <person name="Filatov D."/>
            <person name="Flegontova O."/>
            <person name="Gerasimov E."/>
            <person name="Jackson A.P."/>
            <person name="Kelly S."/>
            <person name="Opperdoes F."/>
            <person name="O'Reilly A."/>
            <person name="Votypka J."/>
            <person name="Yurchenko V."/>
            <person name="Lukes J."/>
        </authorList>
    </citation>
    <scope>NUCLEOTIDE SEQUENCE [LARGE SCALE GENOMIC DNA]</scope>
    <source>
        <strain evidence="1">H10</strain>
    </source>
</reference>
<dbReference type="Proteomes" id="UP000037923">
    <property type="component" value="Unassembled WGS sequence"/>
</dbReference>
<sequence length="369" mass="41121">MTHVVVNNEECTVQIKGDFIVLLYTAVAKEATHVGARNVSQLLRSRKDETAAKMVADGVSYLLKFASMHERESFIESIVRIQEAPPEQSNEDWVASSICRAAVDVGMLDERELQAVVSAEGQRGVEQAFEALEGLVDRDTFELLPITEQMENDVLRQIPVLAAIFRDRVVDKETKRVFWEAVVRKYFCFARTFLEEDIQRLEAAKPAVAVAVPSDGLAAINASSLNALPKGAAAAMVDTDINEEDLLHIGEAEENGKTALSVFFGAYKKTHPAEREVCPISIDSYPFPDVAAHDVARRPRFLGRHVLHQFPSETIEKSALETLRLFWRSGTRQRSAVLAKYTSAKQGRSSFIQRMCLEQAQHTVEEDSA</sequence>
<organism evidence="1 2">
    <name type="scientific">Leptomonas pyrrhocoris</name>
    <name type="common">Firebug parasite</name>
    <dbReference type="NCBI Taxonomy" id="157538"/>
    <lineage>
        <taxon>Eukaryota</taxon>
        <taxon>Discoba</taxon>
        <taxon>Euglenozoa</taxon>
        <taxon>Kinetoplastea</taxon>
        <taxon>Metakinetoplastina</taxon>
        <taxon>Trypanosomatida</taxon>
        <taxon>Trypanosomatidae</taxon>
        <taxon>Leishmaniinae</taxon>
        <taxon>Leptomonas</taxon>
    </lineage>
</organism>
<evidence type="ECO:0000313" key="1">
    <source>
        <dbReference type="EMBL" id="KPA81291.1"/>
    </source>
</evidence>
<evidence type="ECO:0000313" key="2">
    <source>
        <dbReference type="Proteomes" id="UP000037923"/>
    </source>
</evidence>